<accession>A0A4Z2IL33</accession>
<comment type="caution">
    <text evidence="2">The sequence shown here is derived from an EMBL/GenBank/DDBJ whole genome shotgun (WGS) entry which is preliminary data.</text>
</comment>
<protein>
    <submittedName>
        <fullName evidence="2">Uncharacterized protein</fullName>
    </submittedName>
</protein>
<feature type="region of interest" description="Disordered" evidence="1">
    <location>
        <begin position="55"/>
        <end position="79"/>
    </location>
</feature>
<dbReference type="Proteomes" id="UP000314294">
    <property type="component" value="Unassembled WGS sequence"/>
</dbReference>
<evidence type="ECO:0000256" key="1">
    <source>
        <dbReference type="SAM" id="MobiDB-lite"/>
    </source>
</evidence>
<dbReference type="EMBL" id="SRLO01000073">
    <property type="protein sequence ID" value="TNN78501.1"/>
    <property type="molecule type" value="Genomic_DNA"/>
</dbReference>
<dbReference type="AlphaFoldDB" id="A0A4Z2IL33"/>
<name>A0A4Z2IL33_9TELE</name>
<proteinExistence type="predicted"/>
<evidence type="ECO:0000313" key="2">
    <source>
        <dbReference type="EMBL" id="TNN78501.1"/>
    </source>
</evidence>
<evidence type="ECO:0000313" key="3">
    <source>
        <dbReference type="Proteomes" id="UP000314294"/>
    </source>
</evidence>
<keyword evidence="3" id="KW-1185">Reference proteome</keyword>
<sequence>MRDNSIPHWVHRLRSDEDYIVSRAFSLSVLRKKKEDASARVDVTVSIRSPAALARSGQLRERAREKERETERARESARLSDPLQRRVGRFTADEDNNWIKVNAVEPFDGVRGNVEQTNFPGDSLTSISLTASVSGPMMSTGRGEAHSTFWTRWKGMESVLMASRATISLLSLELLRLCFCFRLKKDLRAAAERVLLESSFISVTLCLR</sequence>
<organism evidence="2 3">
    <name type="scientific">Liparis tanakae</name>
    <name type="common">Tanaka's snailfish</name>
    <dbReference type="NCBI Taxonomy" id="230148"/>
    <lineage>
        <taxon>Eukaryota</taxon>
        <taxon>Metazoa</taxon>
        <taxon>Chordata</taxon>
        <taxon>Craniata</taxon>
        <taxon>Vertebrata</taxon>
        <taxon>Euteleostomi</taxon>
        <taxon>Actinopterygii</taxon>
        <taxon>Neopterygii</taxon>
        <taxon>Teleostei</taxon>
        <taxon>Neoteleostei</taxon>
        <taxon>Acanthomorphata</taxon>
        <taxon>Eupercaria</taxon>
        <taxon>Perciformes</taxon>
        <taxon>Cottioidei</taxon>
        <taxon>Cottales</taxon>
        <taxon>Liparidae</taxon>
        <taxon>Liparis</taxon>
    </lineage>
</organism>
<gene>
    <name evidence="2" type="ORF">EYF80_011284</name>
</gene>
<feature type="compositionally biased region" description="Basic and acidic residues" evidence="1">
    <location>
        <begin position="58"/>
        <end position="78"/>
    </location>
</feature>
<reference evidence="2 3" key="1">
    <citation type="submission" date="2019-03" db="EMBL/GenBank/DDBJ databases">
        <title>First draft genome of Liparis tanakae, snailfish: a comprehensive survey of snailfish specific genes.</title>
        <authorList>
            <person name="Kim W."/>
            <person name="Song I."/>
            <person name="Jeong J.-H."/>
            <person name="Kim D."/>
            <person name="Kim S."/>
            <person name="Ryu S."/>
            <person name="Song J.Y."/>
            <person name="Lee S.K."/>
        </authorList>
    </citation>
    <scope>NUCLEOTIDE SEQUENCE [LARGE SCALE GENOMIC DNA]</scope>
    <source>
        <tissue evidence="2">Muscle</tissue>
    </source>
</reference>